<keyword evidence="10" id="KW-1185">Reference proteome</keyword>
<dbReference type="NCBIfam" id="TIGR03025">
    <property type="entry name" value="EPS_sugtrans"/>
    <property type="match status" value="1"/>
</dbReference>
<evidence type="ECO:0000256" key="6">
    <source>
        <dbReference type="ARBA" id="ARBA00023136"/>
    </source>
</evidence>
<dbReference type="EMBL" id="CP010554">
    <property type="protein sequence ID" value="AJP48795.1"/>
    <property type="molecule type" value="Genomic_DNA"/>
</dbReference>
<feature type="transmembrane region" description="Helical" evidence="7">
    <location>
        <begin position="12"/>
        <end position="36"/>
    </location>
</feature>
<gene>
    <name evidence="9" type="ORF">PG1C_10845</name>
</gene>
<evidence type="ECO:0000256" key="3">
    <source>
        <dbReference type="ARBA" id="ARBA00022679"/>
    </source>
</evidence>
<evidence type="ECO:0000313" key="9">
    <source>
        <dbReference type="EMBL" id="AJP48795.1"/>
    </source>
</evidence>
<evidence type="ECO:0000256" key="1">
    <source>
        <dbReference type="ARBA" id="ARBA00004141"/>
    </source>
</evidence>
<keyword evidence="6 7" id="KW-0472">Membrane</keyword>
<keyword evidence="3 9" id="KW-0808">Transferase</keyword>
<reference evidence="9 10" key="1">
    <citation type="journal article" date="2015" name="Genome Announc.">
        <title>Complete Genome Sequence of a Novel Bacterium within the Family Rhodocyclaceae That Degrades Polycyclic Aromatic Hydrocarbons.</title>
        <authorList>
            <person name="Singleton D.R."/>
            <person name="Dickey A.N."/>
            <person name="Scholl E.H."/>
            <person name="Wright F.A."/>
            <person name="Aitken M.D."/>
        </authorList>
    </citation>
    <scope>NUCLEOTIDE SEQUENCE [LARGE SCALE GENOMIC DNA]</scope>
    <source>
        <strain evidence="10">PG1-Ca6</strain>
    </source>
</reference>
<evidence type="ECO:0000256" key="7">
    <source>
        <dbReference type="SAM" id="Phobius"/>
    </source>
</evidence>
<dbReference type="InterPro" id="IPR017464">
    <property type="entry name" value="Sugar_tfrase_EpsB_2"/>
</dbReference>
<keyword evidence="4 7" id="KW-0812">Transmembrane</keyword>
<evidence type="ECO:0000256" key="2">
    <source>
        <dbReference type="ARBA" id="ARBA00006464"/>
    </source>
</evidence>
<keyword evidence="5 7" id="KW-1133">Transmembrane helix</keyword>
<evidence type="ECO:0000256" key="5">
    <source>
        <dbReference type="ARBA" id="ARBA00022989"/>
    </source>
</evidence>
<protein>
    <submittedName>
        <fullName evidence="9">Exopolysaccharide biosynthesis polyprenyl glycosylphosphotransferase</fullName>
    </submittedName>
</protein>
<feature type="transmembrane region" description="Helical" evidence="7">
    <location>
        <begin position="48"/>
        <end position="71"/>
    </location>
</feature>
<dbReference type="InterPro" id="IPR017475">
    <property type="entry name" value="EPS_sugar_tfrase"/>
</dbReference>
<comment type="similarity">
    <text evidence="2">Belongs to the bacterial sugar transferase family.</text>
</comment>
<dbReference type="GO" id="GO:0016020">
    <property type="term" value="C:membrane"/>
    <property type="evidence" value="ECO:0007669"/>
    <property type="project" value="UniProtKB-SubCell"/>
</dbReference>
<dbReference type="Proteomes" id="UP000061603">
    <property type="component" value="Chromosome"/>
</dbReference>
<dbReference type="NCBIfam" id="TIGR03013">
    <property type="entry name" value="EpsB_2"/>
    <property type="match status" value="1"/>
</dbReference>
<evidence type="ECO:0000313" key="10">
    <source>
        <dbReference type="Proteomes" id="UP000061603"/>
    </source>
</evidence>
<accession>A0A0C5JA23</accession>
<feature type="transmembrane region" description="Helical" evidence="7">
    <location>
        <begin position="277"/>
        <end position="300"/>
    </location>
</feature>
<dbReference type="KEGG" id="rbu:PG1C_10845"/>
<feature type="transmembrane region" description="Helical" evidence="7">
    <location>
        <begin position="109"/>
        <end position="128"/>
    </location>
</feature>
<dbReference type="InterPro" id="IPR003362">
    <property type="entry name" value="Bact_transf"/>
</dbReference>
<organism evidence="9 10">
    <name type="scientific">Rugosibacter aromaticivorans</name>
    <dbReference type="NCBI Taxonomy" id="1565605"/>
    <lineage>
        <taxon>Bacteria</taxon>
        <taxon>Pseudomonadati</taxon>
        <taxon>Pseudomonadota</taxon>
        <taxon>Betaproteobacteria</taxon>
        <taxon>Nitrosomonadales</taxon>
        <taxon>Sterolibacteriaceae</taxon>
        <taxon>Rugosibacter</taxon>
    </lineage>
</organism>
<dbReference type="Pfam" id="PF02397">
    <property type="entry name" value="Bac_transf"/>
    <property type="match status" value="1"/>
</dbReference>
<dbReference type="STRING" id="1565605.PG1C_10845"/>
<name>A0A0C5JA23_9PROT</name>
<dbReference type="PANTHER" id="PTHR30576">
    <property type="entry name" value="COLANIC BIOSYNTHESIS UDP-GLUCOSE LIPID CARRIER TRANSFERASE"/>
    <property type="match status" value="1"/>
</dbReference>
<dbReference type="GO" id="GO:0016780">
    <property type="term" value="F:phosphotransferase activity, for other substituted phosphate groups"/>
    <property type="evidence" value="ECO:0007669"/>
    <property type="project" value="TreeGrafter"/>
</dbReference>
<feature type="transmembrane region" description="Helical" evidence="7">
    <location>
        <begin position="83"/>
        <end position="103"/>
    </location>
</feature>
<dbReference type="AlphaFoldDB" id="A0A0C5JA23"/>
<proteinExistence type="inferred from homology"/>
<comment type="subcellular location">
    <subcellularLocation>
        <location evidence="1">Membrane</location>
        <topology evidence="1">Multi-pass membrane protein</topology>
    </subcellularLocation>
</comment>
<evidence type="ECO:0000256" key="4">
    <source>
        <dbReference type="ARBA" id="ARBA00022692"/>
    </source>
</evidence>
<dbReference type="HOGENOM" id="CLU_024920_0_0_4"/>
<feature type="domain" description="Bacterial sugar transferase" evidence="8">
    <location>
        <begin position="272"/>
        <end position="455"/>
    </location>
</feature>
<evidence type="ECO:0000259" key="8">
    <source>
        <dbReference type="Pfam" id="PF02397"/>
    </source>
</evidence>
<dbReference type="PANTHER" id="PTHR30576:SF0">
    <property type="entry name" value="UNDECAPRENYL-PHOSPHATE N-ACETYLGALACTOSAMINYL 1-PHOSPHATE TRANSFERASE-RELATED"/>
    <property type="match status" value="1"/>
</dbReference>
<sequence>MIKAALGHTVRTTTLLQLLFDFGFVFVGILIAAMWIRSGLPIDPVVLVSYAAILALTLLAINSWLGFYQRIHDRTVEDSRARAVLSLHLAVPVAYLIFLILPIAQVDRVFLELSGMAALFGMLSHRVFASHRKTKARVTHRILVFGVGNEAVKVTAALNQEDPTIQVVGFYPGPMCKDIVVPQDRVLPQTMSLVDTAVFYKVDEIVVAMDDRRGGRMPLRELLDCRVSGILVLDMSSHFERMLGQIRLDALRAGWLIFGDGFRQGVRRSFIKRVFDIIAAIILLIIFSPVMLVTALLVFLEDGAPVFYRQERVGLNGRLFNVIKFRSMRRDAESDGKPRWAVTNDDRTTRVGRIIRKVRIDELPQLFCVLNGSMSMVGPRPERAFFVDQLTKEIPFYAIRHSVKPGVTGWAQVRYHYGASIEDAVQKLQYDLYYVKNHTLLLDLVVIFETVGVVVGGKGAQ</sequence>